<dbReference type="InterPro" id="IPR015422">
    <property type="entry name" value="PyrdxlP-dep_Trfase_small"/>
</dbReference>
<evidence type="ECO:0000313" key="11">
    <source>
        <dbReference type="EMBL" id="SUU83671.1"/>
    </source>
</evidence>
<dbReference type="EC" id="2.6.1.9" evidence="9"/>
<dbReference type="InterPro" id="IPR005861">
    <property type="entry name" value="HisP_aminotrans"/>
</dbReference>
<evidence type="ECO:0000256" key="5">
    <source>
        <dbReference type="ARBA" id="ARBA00022576"/>
    </source>
</evidence>
<keyword evidence="5 9" id="KW-0032">Aminotransferase</keyword>
<dbReference type="PANTHER" id="PTHR43643">
    <property type="entry name" value="HISTIDINOL-PHOSPHATE AMINOTRANSFERASE 2"/>
    <property type="match status" value="1"/>
</dbReference>
<dbReference type="InterPro" id="IPR015421">
    <property type="entry name" value="PyrdxlP-dep_Trfase_major"/>
</dbReference>
<dbReference type="OrthoDB" id="9809616at2"/>
<reference evidence="11 12" key="1">
    <citation type="submission" date="2018-06" db="EMBL/GenBank/DDBJ databases">
        <authorList>
            <consortium name="Pathogen Informatics"/>
            <person name="Doyle S."/>
        </authorList>
    </citation>
    <scope>NUCLEOTIDE SEQUENCE [LARGE SCALE GENOMIC DNA]</scope>
    <source>
        <strain evidence="11 12">NCTC12722</strain>
    </source>
</reference>
<evidence type="ECO:0000256" key="4">
    <source>
        <dbReference type="ARBA" id="ARBA00011738"/>
    </source>
</evidence>
<comment type="pathway">
    <text evidence="2 9">Amino-acid biosynthesis; L-histidine biosynthesis; L-histidine from 5-phospho-alpha-D-ribose 1-diphosphate: step 7/9.</text>
</comment>
<name>A0A380W3Y9_AFIFE</name>
<evidence type="ECO:0000313" key="12">
    <source>
        <dbReference type="Proteomes" id="UP000254343"/>
    </source>
</evidence>
<dbReference type="CDD" id="cd00609">
    <property type="entry name" value="AAT_like"/>
    <property type="match status" value="1"/>
</dbReference>
<accession>A0A380W3Y9</accession>
<keyword evidence="7 9" id="KW-0663">Pyridoxal phosphate</keyword>
<evidence type="ECO:0000256" key="1">
    <source>
        <dbReference type="ARBA" id="ARBA00001933"/>
    </source>
</evidence>
<dbReference type="SUPFAM" id="SSF53383">
    <property type="entry name" value="PLP-dependent transferases"/>
    <property type="match status" value="1"/>
</dbReference>
<dbReference type="RefSeq" id="WP_002718449.1">
    <property type="nucleotide sequence ID" value="NZ_UFSI01000001.1"/>
</dbReference>
<organism evidence="11 12">
    <name type="scientific">Afipia felis</name>
    <name type="common">Cat scratch disease bacillus</name>
    <dbReference type="NCBI Taxonomy" id="1035"/>
    <lineage>
        <taxon>Bacteria</taxon>
        <taxon>Pseudomonadati</taxon>
        <taxon>Pseudomonadota</taxon>
        <taxon>Alphaproteobacteria</taxon>
        <taxon>Hyphomicrobiales</taxon>
        <taxon>Nitrobacteraceae</taxon>
        <taxon>Afipia</taxon>
    </lineage>
</organism>
<evidence type="ECO:0000256" key="3">
    <source>
        <dbReference type="ARBA" id="ARBA00007970"/>
    </source>
</evidence>
<protein>
    <recommendedName>
        <fullName evidence="9">Histidinol-phosphate aminotransferase</fullName>
        <ecNumber evidence="9">2.6.1.9</ecNumber>
    </recommendedName>
    <alternativeName>
        <fullName evidence="9">Imidazole acetol-phosphate transaminase</fullName>
    </alternativeName>
</protein>
<evidence type="ECO:0000259" key="10">
    <source>
        <dbReference type="Pfam" id="PF00155"/>
    </source>
</evidence>
<evidence type="ECO:0000256" key="6">
    <source>
        <dbReference type="ARBA" id="ARBA00022679"/>
    </source>
</evidence>
<dbReference type="InterPro" id="IPR004839">
    <property type="entry name" value="Aminotransferase_I/II_large"/>
</dbReference>
<comment type="cofactor">
    <cofactor evidence="1 9">
        <name>pyridoxal 5'-phosphate</name>
        <dbReference type="ChEBI" id="CHEBI:597326"/>
    </cofactor>
</comment>
<dbReference type="Proteomes" id="UP000254343">
    <property type="component" value="Unassembled WGS sequence"/>
</dbReference>
<dbReference type="GO" id="GO:0000105">
    <property type="term" value="P:L-histidine biosynthetic process"/>
    <property type="evidence" value="ECO:0007669"/>
    <property type="project" value="UniProtKB-UniRule"/>
</dbReference>
<gene>
    <name evidence="11" type="primary">hisC2</name>
    <name evidence="9" type="synonym">hisC</name>
    <name evidence="11" type="ORF">NCTC12722_00840</name>
</gene>
<dbReference type="Gene3D" id="3.40.640.10">
    <property type="entry name" value="Type I PLP-dependent aspartate aminotransferase-like (Major domain)"/>
    <property type="match status" value="1"/>
</dbReference>
<comment type="subunit">
    <text evidence="4 9">Homodimer.</text>
</comment>
<dbReference type="GO" id="GO:0030170">
    <property type="term" value="F:pyridoxal phosphate binding"/>
    <property type="evidence" value="ECO:0007669"/>
    <property type="project" value="InterPro"/>
</dbReference>
<feature type="domain" description="Aminotransferase class I/classII large" evidence="10">
    <location>
        <begin position="29"/>
        <end position="357"/>
    </location>
</feature>
<dbReference type="HAMAP" id="MF_01023">
    <property type="entry name" value="HisC_aminotrans_2"/>
    <property type="match status" value="1"/>
</dbReference>
<keyword evidence="6 9" id="KW-0808">Transferase</keyword>
<dbReference type="Pfam" id="PF00155">
    <property type="entry name" value="Aminotran_1_2"/>
    <property type="match status" value="1"/>
</dbReference>
<dbReference type="UniPathway" id="UPA00031">
    <property type="reaction ID" value="UER00012"/>
</dbReference>
<dbReference type="AlphaFoldDB" id="A0A380W3Y9"/>
<evidence type="ECO:0000256" key="7">
    <source>
        <dbReference type="ARBA" id="ARBA00022898"/>
    </source>
</evidence>
<keyword evidence="9" id="KW-0028">Amino-acid biosynthesis</keyword>
<dbReference type="NCBIfam" id="TIGR01141">
    <property type="entry name" value="hisC"/>
    <property type="match status" value="1"/>
</dbReference>
<comment type="catalytic activity">
    <reaction evidence="8 9">
        <text>L-histidinol phosphate + 2-oxoglutarate = 3-(imidazol-4-yl)-2-oxopropyl phosphate + L-glutamate</text>
        <dbReference type="Rhea" id="RHEA:23744"/>
        <dbReference type="ChEBI" id="CHEBI:16810"/>
        <dbReference type="ChEBI" id="CHEBI:29985"/>
        <dbReference type="ChEBI" id="CHEBI:57766"/>
        <dbReference type="ChEBI" id="CHEBI:57980"/>
        <dbReference type="EC" id="2.6.1.9"/>
    </reaction>
</comment>
<dbReference type="PANTHER" id="PTHR43643:SF3">
    <property type="entry name" value="HISTIDINOL-PHOSPHATE AMINOTRANSFERASE"/>
    <property type="match status" value="1"/>
</dbReference>
<feature type="modified residue" description="N6-(pyridoxal phosphate)lysine" evidence="9">
    <location>
        <position position="220"/>
    </location>
</feature>
<proteinExistence type="inferred from homology"/>
<evidence type="ECO:0000256" key="8">
    <source>
        <dbReference type="ARBA" id="ARBA00047481"/>
    </source>
</evidence>
<evidence type="ECO:0000256" key="9">
    <source>
        <dbReference type="HAMAP-Rule" id="MF_01023"/>
    </source>
</evidence>
<dbReference type="InterPro" id="IPR015424">
    <property type="entry name" value="PyrdxlP-dep_Trfase"/>
</dbReference>
<sequence length="364" mass="38633">MSRPVPKPGILDIAPYVPGKSGAGVHGRVFKLSANEAALGPSPKAVEAFSRTAGGLEIYPDGSARLLREAIGSSFNIDPANVVCGVGSGELLHTIANIYLGPGDEAIHTTHGFLLYPIATMSNGATNVVAAEKNLTADVDAILAAVTPRTKIVWLANPNNPTGTYVTAAEVKRLREKLPPQVLLVLDAAYADFCSNADYEAGVELVKATDNTVMARTFSKIHGLAAVRLGFIFGPSHLIDVVNRVRDPFNANGPAMQAAIASLADTEHYRAAQAHNEKWRAWLTDEVARLGLTVTPSAANFILIHFPTTPGKTAADADAFLTKRGLILRAVTAYKLPQALRLSVGTEEANHLVVEALREFMGSN</sequence>
<dbReference type="InterPro" id="IPR050106">
    <property type="entry name" value="HistidinolP_aminotransfase"/>
</dbReference>
<dbReference type="Gene3D" id="3.90.1150.10">
    <property type="entry name" value="Aspartate Aminotransferase, domain 1"/>
    <property type="match status" value="1"/>
</dbReference>
<dbReference type="GO" id="GO:0004400">
    <property type="term" value="F:histidinol-phosphate transaminase activity"/>
    <property type="evidence" value="ECO:0007669"/>
    <property type="project" value="UniProtKB-UniRule"/>
</dbReference>
<dbReference type="EMBL" id="UIGB01000001">
    <property type="protein sequence ID" value="SUU83671.1"/>
    <property type="molecule type" value="Genomic_DNA"/>
</dbReference>
<evidence type="ECO:0000256" key="2">
    <source>
        <dbReference type="ARBA" id="ARBA00005011"/>
    </source>
</evidence>
<keyword evidence="9" id="KW-0368">Histidine biosynthesis</keyword>
<comment type="similarity">
    <text evidence="3 9">Belongs to the class-II pyridoxal-phosphate-dependent aminotransferase family. Histidinol-phosphate aminotransferase subfamily.</text>
</comment>